<dbReference type="PROSITE" id="PS51886">
    <property type="entry name" value="TLDC"/>
    <property type="match status" value="1"/>
</dbReference>
<dbReference type="AlphaFoldDB" id="A0A9N9AFX1"/>
<dbReference type="Proteomes" id="UP000789396">
    <property type="component" value="Unassembled WGS sequence"/>
</dbReference>
<organism evidence="2 3">
    <name type="scientific">Racocetra fulgida</name>
    <dbReference type="NCBI Taxonomy" id="60492"/>
    <lineage>
        <taxon>Eukaryota</taxon>
        <taxon>Fungi</taxon>
        <taxon>Fungi incertae sedis</taxon>
        <taxon>Mucoromycota</taxon>
        <taxon>Glomeromycotina</taxon>
        <taxon>Glomeromycetes</taxon>
        <taxon>Diversisporales</taxon>
        <taxon>Gigasporaceae</taxon>
        <taxon>Racocetra</taxon>
    </lineage>
</organism>
<dbReference type="SMART" id="SM00584">
    <property type="entry name" value="TLDc"/>
    <property type="match status" value="1"/>
</dbReference>
<name>A0A9N9AFX1_9GLOM</name>
<comment type="caution">
    <text evidence="2">The sequence shown here is derived from an EMBL/GenBank/DDBJ whole genome shotgun (WGS) entry which is preliminary data.</text>
</comment>
<accession>A0A9N9AFX1</accession>
<evidence type="ECO:0000313" key="2">
    <source>
        <dbReference type="EMBL" id="CAG8531627.1"/>
    </source>
</evidence>
<feature type="domain" description="TLDc" evidence="1">
    <location>
        <begin position="87"/>
        <end position="257"/>
    </location>
</feature>
<dbReference type="InterPro" id="IPR006571">
    <property type="entry name" value="TLDc_dom"/>
</dbReference>
<protein>
    <submittedName>
        <fullName evidence="2">15670_t:CDS:1</fullName>
    </submittedName>
</protein>
<evidence type="ECO:0000259" key="1">
    <source>
        <dbReference type="PROSITE" id="PS51886"/>
    </source>
</evidence>
<gene>
    <name evidence="2" type="ORF">RFULGI_LOCUS3820</name>
</gene>
<reference evidence="2" key="1">
    <citation type="submission" date="2021-06" db="EMBL/GenBank/DDBJ databases">
        <authorList>
            <person name="Kallberg Y."/>
            <person name="Tangrot J."/>
            <person name="Rosling A."/>
        </authorList>
    </citation>
    <scope>NUCLEOTIDE SEQUENCE</scope>
    <source>
        <strain evidence="2">IN212</strain>
    </source>
</reference>
<evidence type="ECO:0000313" key="3">
    <source>
        <dbReference type="Proteomes" id="UP000789396"/>
    </source>
</evidence>
<dbReference type="Pfam" id="PF07534">
    <property type="entry name" value="TLD"/>
    <property type="match status" value="1"/>
</dbReference>
<dbReference type="EMBL" id="CAJVPZ010003528">
    <property type="protein sequence ID" value="CAG8531627.1"/>
    <property type="molecule type" value="Genomic_DNA"/>
</dbReference>
<dbReference type="OrthoDB" id="298084at2759"/>
<sequence length="269" mass="31098">MHEGDMICQDTKYDDFDILRETLQELIKLIRFYQMDRDAFIPDVWEYVNILPNDLVKDVLRCYLDSNAKPLYQQFLIRLGNFKIDSVSINKEIAQLLTKWIDKKSRNDKIAGFQYNFNLLFRSGLDGLSSQTFHRKCDNKGATIVVARIQNSNLLIGGYNPLDWIGKKVWKQTTDSFIFVIDPNELKTAIISRVNHNYSGFAIYCDHNEGPSFGEGPDLQVQNNSTICRVNPKTYPKFLNMDSHYLTILDYEVFQVVDSITGLSIQGRV</sequence>
<keyword evidence="3" id="KW-1185">Reference proteome</keyword>
<proteinExistence type="predicted"/>